<dbReference type="SMART" id="SM00342">
    <property type="entry name" value="HTH_ARAC"/>
    <property type="match status" value="1"/>
</dbReference>
<dbReference type="Pfam" id="PF00072">
    <property type="entry name" value="Response_reg"/>
    <property type="match status" value="1"/>
</dbReference>
<protein>
    <submittedName>
        <fullName evidence="11">Response regulator</fullName>
    </submittedName>
</protein>
<feature type="modified residue" description="4-aspartylphosphate" evidence="8">
    <location>
        <position position="54"/>
    </location>
</feature>
<keyword evidence="2" id="KW-0963">Cytoplasm</keyword>
<name>A0A6L8UUX2_9BACL</name>
<feature type="domain" description="Response regulatory" evidence="10">
    <location>
        <begin position="2"/>
        <end position="119"/>
    </location>
</feature>
<evidence type="ECO:0000256" key="5">
    <source>
        <dbReference type="ARBA" id="ARBA00023015"/>
    </source>
</evidence>
<dbReference type="EMBL" id="WTUZ01000005">
    <property type="protein sequence ID" value="MZQ80949.1"/>
    <property type="molecule type" value="Genomic_DNA"/>
</dbReference>
<evidence type="ECO:0000256" key="7">
    <source>
        <dbReference type="ARBA" id="ARBA00023163"/>
    </source>
</evidence>
<dbReference type="GO" id="GO:0005737">
    <property type="term" value="C:cytoplasm"/>
    <property type="evidence" value="ECO:0007669"/>
    <property type="project" value="UniProtKB-SubCell"/>
</dbReference>
<gene>
    <name evidence="11" type="ORF">GQF01_02185</name>
</gene>
<dbReference type="GO" id="GO:0000160">
    <property type="term" value="P:phosphorelay signal transduction system"/>
    <property type="evidence" value="ECO:0007669"/>
    <property type="project" value="UniProtKB-KW"/>
</dbReference>
<dbReference type="Pfam" id="PF17853">
    <property type="entry name" value="GGDEF_2"/>
    <property type="match status" value="1"/>
</dbReference>
<keyword evidence="12" id="KW-1185">Reference proteome</keyword>
<keyword evidence="3 8" id="KW-0597">Phosphoprotein</keyword>
<dbReference type="SUPFAM" id="SSF46689">
    <property type="entry name" value="Homeodomain-like"/>
    <property type="match status" value="2"/>
</dbReference>
<dbReference type="GO" id="GO:0043565">
    <property type="term" value="F:sequence-specific DNA binding"/>
    <property type="evidence" value="ECO:0007669"/>
    <property type="project" value="InterPro"/>
</dbReference>
<dbReference type="InterPro" id="IPR011006">
    <property type="entry name" value="CheY-like_superfamily"/>
</dbReference>
<keyword evidence="4" id="KW-0902">Two-component regulatory system</keyword>
<evidence type="ECO:0000313" key="11">
    <source>
        <dbReference type="EMBL" id="MZQ80949.1"/>
    </source>
</evidence>
<dbReference type="CDD" id="cd17536">
    <property type="entry name" value="REC_YesN-like"/>
    <property type="match status" value="1"/>
</dbReference>
<dbReference type="AlphaFoldDB" id="A0A6L8UUX2"/>
<dbReference type="PANTHER" id="PTHR42713">
    <property type="entry name" value="HISTIDINE KINASE-RELATED"/>
    <property type="match status" value="1"/>
</dbReference>
<dbReference type="InterPro" id="IPR051552">
    <property type="entry name" value="HptR"/>
</dbReference>
<evidence type="ECO:0000256" key="6">
    <source>
        <dbReference type="ARBA" id="ARBA00023125"/>
    </source>
</evidence>
<comment type="caution">
    <text evidence="11">The sequence shown here is derived from an EMBL/GenBank/DDBJ whole genome shotgun (WGS) entry which is preliminary data.</text>
</comment>
<evidence type="ECO:0000259" key="9">
    <source>
        <dbReference type="PROSITE" id="PS01124"/>
    </source>
</evidence>
<evidence type="ECO:0000256" key="3">
    <source>
        <dbReference type="ARBA" id="ARBA00022553"/>
    </source>
</evidence>
<dbReference type="SUPFAM" id="SSF52172">
    <property type="entry name" value="CheY-like"/>
    <property type="match status" value="1"/>
</dbReference>
<evidence type="ECO:0000313" key="12">
    <source>
        <dbReference type="Proteomes" id="UP000481087"/>
    </source>
</evidence>
<organism evidence="11 12">
    <name type="scientific">Paenibacillus silvestris</name>
    <dbReference type="NCBI Taxonomy" id="2606219"/>
    <lineage>
        <taxon>Bacteria</taxon>
        <taxon>Bacillati</taxon>
        <taxon>Bacillota</taxon>
        <taxon>Bacilli</taxon>
        <taxon>Bacillales</taxon>
        <taxon>Paenibacillaceae</taxon>
        <taxon>Paenibacillus</taxon>
    </lineage>
</organism>
<dbReference type="Pfam" id="PF12833">
    <property type="entry name" value="HTH_18"/>
    <property type="match status" value="1"/>
</dbReference>
<accession>A0A6L8UUX2</accession>
<dbReference type="InterPro" id="IPR001789">
    <property type="entry name" value="Sig_transdc_resp-reg_receiver"/>
</dbReference>
<feature type="domain" description="HTH araC/xylS-type" evidence="9">
    <location>
        <begin position="438"/>
        <end position="535"/>
    </location>
</feature>
<evidence type="ECO:0000259" key="10">
    <source>
        <dbReference type="PROSITE" id="PS50110"/>
    </source>
</evidence>
<sequence length="537" mass="61474">MNLMIIEDEVDIRQRLVQTIPWEEHGIHVAAEVGDGLDAWRMVERVKPDLLLLDIRLPGINGLDLAAKIRETDKDLKIIILSGHDDFEYARASIDIGVSHFLLKPAGNDEVLKAVLNAAGQLQCERSDRHERYLLETNWEQYLPKLKANFYESWMNGLYTDWQLKQQSEKLGIRLSDSHYFAVVVFEMDPLEEAEIRFSKQDMGLLQFSLYSITEESLRGSDCFVLHDSYGSILALFHSRSDEHEGEFQQRINFLAVKVLSVVKDCLKLTASAGIGSVFTDSGEAKHSLRLAKRALLSRVVYGHHLALHHHDLQIEEDQPSVWFQPASLRSLTVALDMEDEEHAKKAMEELIGELGQTATSAEIIQEQVLLLSSLLTQCIHTRNWSVAAVLQEDAALMYHLSSFVTREQIASFFRRIVRKILAFAAQRRNTGSSKLIQDMLHLIEEHIDTDISLQSMANRFYINSSYLSRMFKHNMKKSYSDYVIERKMLRARQYLIDGSKVHDAARMVGYINVGFFSKQFQKYWGVVPSEMRGIPG</sequence>
<dbReference type="Gene3D" id="3.40.50.2300">
    <property type="match status" value="1"/>
</dbReference>
<keyword evidence="5" id="KW-0805">Transcription regulation</keyword>
<dbReference type="PROSITE" id="PS01124">
    <property type="entry name" value="HTH_ARAC_FAMILY_2"/>
    <property type="match status" value="1"/>
</dbReference>
<evidence type="ECO:0000256" key="8">
    <source>
        <dbReference type="PROSITE-ProRule" id="PRU00169"/>
    </source>
</evidence>
<dbReference type="InterPro" id="IPR009057">
    <property type="entry name" value="Homeodomain-like_sf"/>
</dbReference>
<comment type="subcellular location">
    <subcellularLocation>
        <location evidence="1">Cytoplasm</location>
    </subcellularLocation>
</comment>
<proteinExistence type="predicted"/>
<dbReference type="SMART" id="SM00448">
    <property type="entry name" value="REC"/>
    <property type="match status" value="1"/>
</dbReference>
<keyword evidence="7" id="KW-0804">Transcription</keyword>
<dbReference type="Gene3D" id="1.10.10.60">
    <property type="entry name" value="Homeodomain-like"/>
    <property type="match status" value="2"/>
</dbReference>
<dbReference type="PANTHER" id="PTHR42713:SF3">
    <property type="entry name" value="TRANSCRIPTIONAL REGULATORY PROTEIN HPTR"/>
    <property type="match status" value="1"/>
</dbReference>
<keyword evidence="6" id="KW-0238">DNA-binding</keyword>
<reference evidence="11 12" key="1">
    <citation type="submission" date="2019-12" db="EMBL/GenBank/DDBJ databases">
        <title>Paenibacillus sp. nov. sp. isolated from soil.</title>
        <authorList>
            <person name="Kim J."/>
            <person name="Jeong S.E."/>
            <person name="Jung H.S."/>
            <person name="Jeon C.O."/>
        </authorList>
    </citation>
    <scope>NUCLEOTIDE SEQUENCE [LARGE SCALE GENOMIC DNA]</scope>
    <source>
        <strain evidence="11 12">5J-6</strain>
    </source>
</reference>
<dbReference type="Proteomes" id="UP000481087">
    <property type="component" value="Unassembled WGS sequence"/>
</dbReference>
<evidence type="ECO:0000256" key="4">
    <source>
        <dbReference type="ARBA" id="ARBA00023012"/>
    </source>
</evidence>
<dbReference type="GO" id="GO:0003700">
    <property type="term" value="F:DNA-binding transcription factor activity"/>
    <property type="evidence" value="ECO:0007669"/>
    <property type="project" value="InterPro"/>
</dbReference>
<evidence type="ECO:0000256" key="1">
    <source>
        <dbReference type="ARBA" id="ARBA00004496"/>
    </source>
</evidence>
<dbReference type="PROSITE" id="PS50110">
    <property type="entry name" value="RESPONSE_REGULATORY"/>
    <property type="match status" value="1"/>
</dbReference>
<dbReference type="RefSeq" id="WP_161405254.1">
    <property type="nucleotide sequence ID" value="NZ_WTUZ01000005.1"/>
</dbReference>
<dbReference type="InterPro" id="IPR041522">
    <property type="entry name" value="CdaR_GGDEF"/>
</dbReference>
<evidence type="ECO:0000256" key="2">
    <source>
        <dbReference type="ARBA" id="ARBA00022490"/>
    </source>
</evidence>
<dbReference type="InterPro" id="IPR018060">
    <property type="entry name" value="HTH_AraC"/>
</dbReference>